<comment type="caution">
    <text evidence="2">The sequence shown here is derived from an EMBL/GenBank/DDBJ whole genome shotgun (WGS) entry which is preliminary data.</text>
</comment>
<feature type="domain" description="THUMP-like" evidence="1">
    <location>
        <begin position="321"/>
        <end position="391"/>
    </location>
</feature>
<dbReference type="Gene3D" id="3.40.50.150">
    <property type="entry name" value="Vaccinia Virus protein VP39"/>
    <property type="match status" value="1"/>
</dbReference>
<proteinExistence type="predicted"/>
<dbReference type="Proteomes" id="UP000632454">
    <property type="component" value="Unassembled WGS sequence"/>
</dbReference>
<name>A0ABQ1UUF2_9NOCA</name>
<dbReference type="RefSeq" id="WP_188489882.1">
    <property type="nucleotide sequence ID" value="NZ_BMCS01000001.1"/>
</dbReference>
<evidence type="ECO:0000313" key="2">
    <source>
        <dbReference type="EMBL" id="GGF27393.1"/>
    </source>
</evidence>
<dbReference type="Pfam" id="PF18096">
    <property type="entry name" value="Thump_like"/>
    <property type="match status" value="1"/>
</dbReference>
<protein>
    <recommendedName>
        <fullName evidence="1">THUMP-like domain-containing protein</fullName>
    </recommendedName>
</protein>
<gene>
    <name evidence="2" type="ORF">GCM10007298_24050</name>
</gene>
<evidence type="ECO:0000259" key="1">
    <source>
        <dbReference type="Pfam" id="PF18096"/>
    </source>
</evidence>
<dbReference type="InterPro" id="IPR041497">
    <property type="entry name" value="Thump-like"/>
</dbReference>
<dbReference type="EMBL" id="BMCS01000001">
    <property type="protein sequence ID" value="GGF27393.1"/>
    <property type="molecule type" value="Genomic_DNA"/>
</dbReference>
<sequence length="403" mass="43781">MGYEFTLDDVAHLRTRFGQEALLTAESLELRPDTLISDLAVLRSRYPGHEAALVDTVRSRRKAAGKLRDADRLLLTDTAVQQATTRTVAAHRAADLAARFPGAVVHDVTCSVGAELAELAAQPGIGPILGSDIDRVRLAMAAHNVPSATLLAADALTPTSTADVVIADPARRTAGGSRTFRLDQLQPSLFDLLTTYAGRPLLVKSAPGLDYQLLRDRYGYNGEVQITSFDGGVREACLWTGREFEERRRATVIRTDGTGFEITDADGDDIAPGDPGTWIVDPDGAVVRAGLVRHYAKRHDLWQLDGQIAYLTGHHVPAGDRGWRVLEWSGFAEKHLRRRLTELDCGVLEIMVRGVEVDPDKLRSRLKLRGSQSLAVVITRIGRRGVAFICEAGVRAGSAGIRA</sequence>
<accession>A0ABQ1UUF2</accession>
<reference evidence="3" key="1">
    <citation type="journal article" date="2019" name="Int. J. Syst. Evol. Microbiol.">
        <title>The Global Catalogue of Microorganisms (GCM) 10K type strain sequencing project: providing services to taxonomists for standard genome sequencing and annotation.</title>
        <authorList>
            <consortium name="The Broad Institute Genomics Platform"/>
            <consortium name="The Broad Institute Genome Sequencing Center for Infectious Disease"/>
            <person name="Wu L."/>
            <person name="Ma J."/>
        </authorList>
    </citation>
    <scope>NUCLEOTIDE SEQUENCE [LARGE SCALE GENOMIC DNA]</scope>
    <source>
        <strain evidence="3">CCM 7855</strain>
    </source>
</reference>
<keyword evidence="3" id="KW-1185">Reference proteome</keyword>
<evidence type="ECO:0000313" key="3">
    <source>
        <dbReference type="Proteomes" id="UP000632454"/>
    </source>
</evidence>
<organism evidence="2 3">
    <name type="scientific">Williamsia phyllosphaerae</name>
    <dbReference type="NCBI Taxonomy" id="885042"/>
    <lineage>
        <taxon>Bacteria</taxon>
        <taxon>Bacillati</taxon>
        <taxon>Actinomycetota</taxon>
        <taxon>Actinomycetes</taxon>
        <taxon>Mycobacteriales</taxon>
        <taxon>Nocardiaceae</taxon>
        <taxon>Williamsia</taxon>
    </lineage>
</organism>
<dbReference type="InterPro" id="IPR029063">
    <property type="entry name" value="SAM-dependent_MTases_sf"/>
</dbReference>
<dbReference type="SUPFAM" id="SSF53335">
    <property type="entry name" value="S-adenosyl-L-methionine-dependent methyltransferases"/>
    <property type="match status" value="1"/>
</dbReference>